<evidence type="ECO:0008006" key="4">
    <source>
        <dbReference type="Google" id="ProtNLM"/>
    </source>
</evidence>
<dbReference type="EMBL" id="WTPX01000039">
    <property type="protein sequence ID" value="NNJ25511.1"/>
    <property type="molecule type" value="Genomic_DNA"/>
</dbReference>
<evidence type="ECO:0000256" key="1">
    <source>
        <dbReference type="SAM" id="MobiDB-lite"/>
    </source>
</evidence>
<feature type="region of interest" description="Disordered" evidence="1">
    <location>
        <begin position="1"/>
        <end position="23"/>
    </location>
</feature>
<keyword evidence="3" id="KW-1185">Reference proteome</keyword>
<sequence>MRSAAAPNAPAGAPPRSSDHASAKPSGMAWVMLALGLAGGLAFGQYTAGRAVQADLYALKKDVAQLRRSADALTAAGGRSGDVATLLEDLRAQRAAVKEADESWRAADAALARSARLRERAELALGDAEATAIHSQTVAVAVSDALEETRAARKSANEAGAVLRAVAGSGPQIAEARDAINSQALLMSEQADAFAAIRSAWDAARLSAEGLIRETAEVQAEASTATADLRGARTALADLSALKQLVRAAGADFPAVWTNLDGLITLRDWLADNPVPRLVTAPDDSRN</sequence>
<evidence type="ECO:0000313" key="3">
    <source>
        <dbReference type="Proteomes" id="UP000609651"/>
    </source>
</evidence>
<reference evidence="2 3" key="1">
    <citation type="journal article" date="2020" name="Syst. Appl. Microbiol.">
        <title>Alienimonas chondri sp. nov., a novel planctomycete isolated from the biofilm of the red alga Chondrus crispus.</title>
        <authorList>
            <person name="Vitorino I."/>
            <person name="Albuquerque L."/>
            <person name="Wiegand S."/>
            <person name="Kallscheuer N."/>
            <person name="da Costa M.S."/>
            <person name="Lobo-da-Cunha A."/>
            <person name="Jogler C."/>
            <person name="Lage O.M."/>
        </authorList>
    </citation>
    <scope>NUCLEOTIDE SEQUENCE [LARGE SCALE GENOMIC DNA]</scope>
    <source>
        <strain evidence="2 3">LzC2</strain>
    </source>
</reference>
<dbReference type="Proteomes" id="UP000609651">
    <property type="component" value="Unassembled WGS sequence"/>
</dbReference>
<name>A0ABX1VC31_9PLAN</name>
<evidence type="ECO:0000313" key="2">
    <source>
        <dbReference type="EMBL" id="NNJ25511.1"/>
    </source>
</evidence>
<proteinExistence type="predicted"/>
<feature type="compositionally biased region" description="Low complexity" evidence="1">
    <location>
        <begin position="1"/>
        <end position="15"/>
    </location>
</feature>
<comment type="caution">
    <text evidence="2">The sequence shown here is derived from an EMBL/GenBank/DDBJ whole genome shotgun (WGS) entry which is preliminary data.</text>
</comment>
<dbReference type="RefSeq" id="WP_171185602.1">
    <property type="nucleotide sequence ID" value="NZ_WTPX01000039.1"/>
</dbReference>
<organism evidence="2 3">
    <name type="scientific">Alienimonas chondri</name>
    <dbReference type="NCBI Taxonomy" id="2681879"/>
    <lineage>
        <taxon>Bacteria</taxon>
        <taxon>Pseudomonadati</taxon>
        <taxon>Planctomycetota</taxon>
        <taxon>Planctomycetia</taxon>
        <taxon>Planctomycetales</taxon>
        <taxon>Planctomycetaceae</taxon>
        <taxon>Alienimonas</taxon>
    </lineage>
</organism>
<gene>
    <name evidence="2" type="ORF">LzC2_15820</name>
</gene>
<protein>
    <recommendedName>
        <fullName evidence="4">Chromosome partition protein Smc</fullName>
    </recommendedName>
</protein>
<accession>A0ABX1VC31</accession>